<dbReference type="InterPro" id="IPR011008">
    <property type="entry name" value="Dimeric_a/b-barrel"/>
</dbReference>
<dbReference type="EMBL" id="MCGO01000014">
    <property type="protein sequence ID" value="ORY47263.1"/>
    <property type="molecule type" value="Genomic_DNA"/>
</dbReference>
<dbReference type="AlphaFoldDB" id="A0A1Y2CJS0"/>
<dbReference type="SUPFAM" id="SSF54909">
    <property type="entry name" value="Dimeric alpha+beta barrel"/>
    <property type="match status" value="1"/>
</dbReference>
<dbReference type="OrthoDB" id="194076at2759"/>
<gene>
    <name evidence="2" type="ORF">BCR33DRAFT_715014</name>
</gene>
<dbReference type="STRING" id="329046.A0A1Y2CJS0"/>
<proteinExistence type="predicted"/>
<dbReference type="Pfam" id="PF03992">
    <property type="entry name" value="ABM"/>
    <property type="match status" value="1"/>
</dbReference>
<reference evidence="2 3" key="1">
    <citation type="submission" date="2016-07" db="EMBL/GenBank/DDBJ databases">
        <title>Pervasive Adenine N6-methylation of Active Genes in Fungi.</title>
        <authorList>
            <consortium name="DOE Joint Genome Institute"/>
            <person name="Mondo S.J."/>
            <person name="Dannebaum R.O."/>
            <person name="Kuo R.C."/>
            <person name="Labutti K."/>
            <person name="Haridas S."/>
            <person name="Kuo A."/>
            <person name="Salamov A."/>
            <person name="Ahrendt S.R."/>
            <person name="Lipzen A."/>
            <person name="Sullivan W."/>
            <person name="Andreopoulos W.B."/>
            <person name="Clum A."/>
            <person name="Lindquist E."/>
            <person name="Daum C."/>
            <person name="Ramamoorthy G.K."/>
            <person name="Gryganskyi A."/>
            <person name="Culley D."/>
            <person name="Magnuson J.K."/>
            <person name="James T.Y."/>
            <person name="O'Malley M.A."/>
            <person name="Stajich J.E."/>
            <person name="Spatafora J.W."/>
            <person name="Visel A."/>
            <person name="Grigoriev I.V."/>
        </authorList>
    </citation>
    <scope>NUCLEOTIDE SEQUENCE [LARGE SCALE GENOMIC DNA]</scope>
    <source>
        <strain evidence="2 3">JEL800</strain>
    </source>
</reference>
<keyword evidence="3" id="KW-1185">Reference proteome</keyword>
<dbReference type="Gene3D" id="3.30.70.100">
    <property type="match status" value="1"/>
</dbReference>
<dbReference type="Proteomes" id="UP000193642">
    <property type="component" value="Unassembled WGS sequence"/>
</dbReference>
<dbReference type="PANTHER" id="PTHR38052">
    <property type="entry name" value="EXPRESSED PROTEIN"/>
    <property type="match status" value="1"/>
</dbReference>
<dbReference type="PANTHER" id="PTHR38052:SF1">
    <property type="entry name" value="ABM DOMAIN-CONTAINING PROTEIN"/>
    <property type="match status" value="1"/>
</dbReference>
<sequence length="98" mass="11402">MVHTVVVHLYAKDDADAIAKVASKLVEASQIYVKDKGTLDWFVMQDHQDKRAFTIVERYDVEASLDIHRANPFFATFGPYMQPLLEKPYEVRRFNELI</sequence>
<feature type="domain" description="ABM" evidence="1">
    <location>
        <begin position="6"/>
        <end position="77"/>
    </location>
</feature>
<organism evidence="2 3">
    <name type="scientific">Rhizoclosmatium globosum</name>
    <dbReference type="NCBI Taxonomy" id="329046"/>
    <lineage>
        <taxon>Eukaryota</taxon>
        <taxon>Fungi</taxon>
        <taxon>Fungi incertae sedis</taxon>
        <taxon>Chytridiomycota</taxon>
        <taxon>Chytridiomycota incertae sedis</taxon>
        <taxon>Chytridiomycetes</taxon>
        <taxon>Chytridiales</taxon>
        <taxon>Chytriomycetaceae</taxon>
        <taxon>Rhizoclosmatium</taxon>
    </lineage>
</organism>
<evidence type="ECO:0000259" key="1">
    <source>
        <dbReference type="Pfam" id="PF03992"/>
    </source>
</evidence>
<evidence type="ECO:0000313" key="3">
    <source>
        <dbReference type="Proteomes" id="UP000193642"/>
    </source>
</evidence>
<comment type="caution">
    <text evidence="2">The sequence shown here is derived from an EMBL/GenBank/DDBJ whole genome shotgun (WGS) entry which is preliminary data.</text>
</comment>
<accession>A0A1Y2CJS0</accession>
<protein>
    <recommendedName>
        <fullName evidence="1">ABM domain-containing protein</fullName>
    </recommendedName>
</protein>
<evidence type="ECO:0000313" key="2">
    <source>
        <dbReference type="EMBL" id="ORY47263.1"/>
    </source>
</evidence>
<dbReference type="InterPro" id="IPR007138">
    <property type="entry name" value="ABM_dom"/>
</dbReference>
<name>A0A1Y2CJS0_9FUNG</name>